<evidence type="ECO:0000313" key="6">
    <source>
        <dbReference type="EMBL" id="ABP71609.1"/>
    </source>
</evidence>
<dbReference type="EMBL" id="CP000661">
    <property type="protein sequence ID" value="ABP71609.1"/>
    <property type="molecule type" value="Genomic_DNA"/>
</dbReference>
<evidence type="ECO:0000259" key="5">
    <source>
        <dbReference type="PROSITE" id="PS51898"/>
    </source>
</evidence>
<sequence length="367" mass="39452">MSGGGLGCGHDDTACGMMRPASLPAPTVPSLSAADEAALTDLFIRGTPANTLRAYERDLIYLAAWKQEAFGQPLAWPESETVALRFVTDHARDLGLAAGDDPGRRVAEALVAAGLRRSLDCPAPATLDRRIASWQTFHRMRNLVSPFEAPLVRQARAKARRAAARPRRPKSARPITRPLLDQLLATCDSTMRGLRDRAILSLGFASGGRRRSEITALRIEDIGTDDFAGQGILWLRLLETKTTAKGTAPRLVLKGRAARAVMGWMLALGAEEGPLFRPISKAGRPLARGLAPDAIRTILVHRLALAGLPPDHASPHGLRSGFLTQAALDGAPIQAAMRLSLHRSVAQAQRYYDDVEITGNPATDLLG</sequence>
<dbReference type="InterPro" id="IPR011010">
    <property type="entry name" value="DNA_brk_join_enz"/>
</dbReference>
<evidence type="ECO:0000256" key="2">
    <source>
        <dbReference type="ARBA" id="ARBA00022908"/>
    </source>
</evidence>
<keyword evidence="2" id="KW-0229">DNA integration</keyword>
<dbReference type="Pfam" id="PF00589">
    <property type="entry name" value="Phage_integrase"/>
    <property type="match status" value="1"/>
</dbReference>
<dbReference type="SUPFAM" id="SSF47823">
    <property type="entry name" value="lambda integrase-like, N-terminal domain"/>
    <property type="match status" value="1"/>
</dbReference>
<dbReference type="PANTHER" id="PTHR30349:SF81">
    <property type="entry name" value="TYROSINE RECOMBINASE XERC"/>
    <property type="match status" value="1"/>
</dbReference>
<organism evidence="6">
    <name type="scientific">Cereibacter sphaeroides (strain ATCC 17025 / ATH 2.4.3)</name>
    <name type="common">Rhodobacter sphaeroides</name>
    <dbReference type="NCBI Taxonomy" id="349102"/>
    <lineage>
        <taxon>Bacteria</taxon>
        <taxon>Pseudomonadati</taxon>
        <taxon>Pseudomonadota</taxon>
        <taxon>Alphaproteobacteria</taxon>
        <taxon>Rhodobacterales</taxon>
        <taxon>Paracoccaceae</taxon>
        <taxon>Cereibacter</taxon>
    </lineage>
</organism>
<dbReference type="PANTHER" id="PTHR30349">
    <property type="entry name" value="PHAGE INTEGRASE-RELATED"/>
    <property type="match status" value="1"/>
</dbReference>
<dbReference type="InterPro" id="IPR002104">
    <property type="entry name" value="Integrase_catalytic"/>
</dbReference>
<keyword evidence="1" id="KW-0159">Chromosome partition</keyword>
<dbReference type="STRING" id="349102.Rsph17025_2722"/>
<feature type="domain" description="Tyr recombinase" evidence="5">
    <location>
        <begin position="170"/>
        <end position="367"/>
    </location>
</feature>
<protein>
    <submittedName>
        <fullName evidence="6">Phage integrase family protein</fullName>
    </submittedName>
</protein>
<dbReference type="InterPro" id="IPR013762">
    <property type="entry name" value="Integrase-like_cat_sf"/>
</dbReference>
<evidence type="ECO:0000256" key="1">
    <source>
        <dbReference type="ARBA" id="ARBA00022829"/>
    </source>
</evidence>
<keyword evidence="3" id="KW-0238">DNA-binding</keyword>
<evidence type="ECO:0000256" key="3">
    <source>
        <dbReference type="ARBA" id="ARBA00023125"/>
    </source>
</evidence>
<dbReference type="InterPro" id="IPR050090">
    <property type="entry name" value="Tyrosine_recombinase_XerCD"/>
</dbReference>
<dbReference type="GO" id="GO:0007059">
    <property type="term" value="P:chromosome segregation"/>
    <property type="evidence" value="ECO:0007669"/>
    <property type="project" value="UniProtKB-KW"/>
</dbReference>
<dbReference type="InterPro" id="IPR010998">
    <property type="entry name" value="Integrase_recombinase_N"/>
</dbReference>
<dbReference type="Gene3D" id="1.10.443.10">
    <property type="entry name" value="Intergrase catalytic core"/>
    <property type="match status" value="1"/>
</dbReference>
<dbReference type="KEGG" id="rsq:Rsph17025_2722"/>
<dbReference type="HOGENOM" id="CLU_047407_3_0_5"/>
<dbReference type="AlphaFoldDB" id="A4WW45"/>
<dbReference type="GO" id="GO:0003677">
    <property type="term" value="F:DNA binding"/>
    <property type="evidence" value="ECO:0007669"/>
    <property type="project" value="UniProtKB-KW"/>
</dbReference>
<reference evidence="6" key="1">
    <citation type="submission" date="2007-04" db="EMBL/GenBank/DDBJ databases">
        <title>Complete sequence of chromosome of Rhodobacter sphaeroides ATCC 17025.</title>
        <authorList>
            <consortium name="US DOE Joint Genome Institute"/>
            <person name="Copeland A."/>
            <person name="Lucas S."/>
            <person name="Lapidus A."/>
            <person name="Barry K."/>
            <person name="Detter J.C."/>
            <person name="Glavina del Rio T."/>
            <person name="Hammon N."/>
            <person name="Israni S."/>
            <person name="Dalin E."/>
            <person name="Tice H."/>
            <person name="Pitluck S."/>
            <person name="Chertkov O."/>
            <person name="Brettin T."/>
            <person name="Bruce D."/>
            <person name="Han C."/>
            <person name="Schmutz J."/>
            <person name="Larimer F."/>
            <person name="Land M."/>
            <person name="Hauser L."/>
            <person name="Kyrpides N."/>
            <person name="Kim E."/>
            <person name="Richardson P."/>
            <person name="Mackenzie C."/>
            <person name="Choudhary M."/>
            <person name="Donohue T.J."/>
            <person name="Kaplan S."/>
        </authorList>
    </citation>
    <scope>NUCLEOTIDE SEQUENCE [LARGE SCALE GENOMIC DNA]</scope>
    <source>
        <strain evidence="6">ATCC 17025</strain>
    </source>
</reference>
<evidence type="ECO:0000256" key="4">
    <source>
        <dbReference type="ARBA" id="ARBA00023172"/>
    </source>
</evidence>
<proteinExistence type="predicted"/>
<dbReference type="GO" id="GO:0015074">
    <property type="term" value="P:DNA integration"/>
    <property type="evidence" value="ECO:0007669"/>
    <property type="project" value="UniProtKB-KW"/>
</dbReference>
<dbReference type="PROSITE" id="PS51898">
    <property type="entry name" value="TYR_RECOMBINASE"/>
    <property type="match status" value="1"/>
</dbReference>
<dbReference type="BioCyc" id="RSPH349102:G1G8M-2802-MONOMER"/>
<name>A4WW45_CERS5</name>
<dbReference type="SUPFAM" id="SSF56349">
    <property type="entry name" value="DNA breaking-rejoining enzymes"/>
    <property type="match status" value="1"/>
</dbReference>
<keyword evidence="4" id="KW-0233">DNA recombination</keyword>
<gene>
    <name evidence="6" type="ordered locus">Rsph17025_2722</name>
</gene>
<accession>A4WW45</accession>
<dbReference type="eggNOG" id="COG0582">
    <property type="taxonomic scope" value="Bacteria"/>
</dbReference>
<dbReference type="GO" id="GO:0006310">
    <property type="term" value="P:DNA recombination"/>
    <property type="evidence" value="ECO:0007669"/>
    <property type="project" value="UniProtKB-KW"/>
</dbReference>
<dbReference type="Gene3D" id="1.10.150.130">
    <property type="match status" value="1"/>
</dbReference>